<dbReference type="InterPro" id="IPR036709">
    <property type="entry name" value="Autotransporte_beta_dom_sf"/>
</dbReference>
<proteinExistence type="predicted"/>
<dbReference type="PROSITE" id="PS51208">
    <property type="entry name" value="AUTOTRANSPORTER"/>
    <property type="match status" value="1"/>
</dbReference>
<accession>A0ABX1VGC1</accession>
<dbReference type="Gene3D" id="2.40.128.130">
    <property type="entry name" value="Autotransporter beta-domain"/>
    <property type="match status" value="1"/>
</dbReference>
<dbReference type="InterPro" id="IPR005546">
    <property type="entry name" value="Autotransporte_beta"/>
</dbReference>
<sequence length="404" mass="42503">MYAGPNGPGPSYGGPGGPGLIGPGMNGPMYGGGPGYGGEFAGPAYGGSVYGGPAYGPGNGAIVPLVGPPVGGFAGGGIVGPPIGLAPAAAPVGGVLGGWVTGYYVGGDLDGRGNLAGLDYDIGGVNFGLTRQIDPTLLVGGFVGFANNSVDVDQYDLGSYDVDTFQFGAYFRKLCGNFYFIGAATAGLDEYDVNRNVDFKDFVQRPASANFNGNTASVFGELGYTKAIGCSCSHFIQPFASLQYTRVVRGAFHESGKFQKDRFNDYYDETTGFNKAHKFANKGDEFGSNLTVSETEDDFLRTRVGVRAFRRLRNCDCTFRVLPEFRAYWAHEEYDPSSYIVRMNDSHDCPFVVAGLEGVSDAAVIGGGLTFAHCCGLSLYGNTDVFLADRQTATAVSLGTQLTW</sequence>
<organism evidence="2 3">
    <name type="scientific">Alienimonas chondri</name>
    <dbReference type="NCBI Taxonomy" id="2681879"/>
    <lineage>
        <taxon>Bacteria</taxon>
        <taxon>Pseudomonadati</taxon>
        <taxon>Planctomycetota</taxon>
        <taxon>Planctomycetia</taxon>
        <taxon>Planctomycetales</taxon>
        <taxon>Planctomycetaceae</taxon>
        <taxon>Alienimonas</taxon>
    </lineage>
</organism>
<comment type="caution">
    <text evidence="2">The sequence shown here is derived from an EMBL/GenBank/DDBJ whole genome shotgun (WGS) entry which is preliminary data.</text>
</comment>
<keyword evidence="3" id="KW-1185">Reference proteome</keyword>
<dbReference type="Pfam" id="PF03797">
    <property type="entry name" value="Autotransporter"/>
    <property type="match status" value="2"/>
</dbReference>
<dbReference type="EMBL" id="WTPX01000127">
    <property type="protein sequence ID" value="NNJ27174.1"/>
    <property type="molecule type" value="Genomic_DNA"/>
</dbReference>
<name>A0ABX1VGC1_9PLAN</name>
<protein>
    <recommendedName>
        <fullName evidence="1">Autotransporter domain-containing protein</fullName>
    </recommendedName>
</protein>
<evidence type="ECO:0000313" key="3">
    <source>
        <dbReference type="Proteomes" id="UP000609651"/>
    </source>
</evidence>
<dbReference type="RefSeq" id="WP_171188945.1">
    <property type="nucleotide sequence ID" value="NZ_WTPX01000127.1"/>
</dbReference>
<feature type="domain" description="Autotransporter" evidence="1">
    <location>
        <begin position="91"/>
        <end position="404"/>
    </location>
</feature>
<dbReference type="Proteomes" id="UP000609651">
    <property type="component" value="Unassembled WGS sequence"/>
</dbReference>
<dbReference type="SUPFAM" id="SSF103515">
    <property type="entry name" value="Autotransporter"/>
    <property type="match status" value="1"/>
</dbReference>
<evidence type="ECO:0000259" key="1">
    <source>
        <dbReference type="PROSITE" id="PS51208"/>
    </source>
</evidence>
<reference evidence="2 3" key="1">
    <citation type="journal article" date="2020" name="Syst. Appl. Microbiol.">
        <title>Alienimonas chondri sp. nov., a novel planctomycete isolated from the biofilm of the red alga Chondrus crispus.</title>
        <authorList>
            <person name="Vitorino I."/>
            <person name="Albuquerque L."/>
            <person name="Wiegand S."/>
            <person name="Kallscheuer N."/>
            <person name="da Costa M.S."/>
            <person name="Lobo-da-Cunha A."/>
            <person name="Jogler C."/>
            <person name="Lage O.M."/>
        </authorList>
    </citation>
    <scope>NUCLEOTIDE SEQUENCE [LARGE SCALE GENOMIC DNA]</scope>
    <source>
        <strain evidence="2 3">LzC2</strain>
    </source>
</reference>
<gene>
    <name evidence="2" type="ORF">LzC2_32750</name>
</gene>
<evidence type="ECO:0000313" key="2">
    <source>
        <dbReference type="EMBL" id="NNJ27174.1"/>
    </source>
</evidence>
<dbReference type="SMART" id="SM00869">
    <property type="entry name" value="Autotransporter"/>
    <property type="match status" value="1"/>
</dbReference>